<proteinExistence type="predicted"/>
<dbReference type="AlphaFoldDB" id="A0A085ZNV5"/>
<keyword evidence="1" id="KW-0472">Membrane</keyword>
<dbReference type="eggNOG" id="ENOG5030YU9">
    <property type="taxonomic scope" value="Bacteria"/>
</dbReference>
<gene>
    <name evidence="2" type="ORF">IW19_11525</name>
</gene>
<name>A0A085ZNV5_9FLAO</name>
<organism evidence="2 3">
    <name type="scientific">Flavobacterium reichenbachii</name>
    <dbReference type="NCBI Taxonomy" id="362418"/>
    <lineage>
        <taxon>Bacteria</taxon>
        <taxon>Pseudomonadati</taxon>
        <taxon>Bacteroidota</taxon>
        <taxon>Flavobacteriia</taxon>
        <taxon>Flavobacteriales</taxon>
        <taxon>Flavobacteriaceae</taxon>
        <taxon>Flavobacterium</taxon>
    </lineage>
</organism>
<keyword evidence="1" id="KW-1133">Transmembrane helix</keyword>
<reference evidence="2 3" key="1">
    <citation type="submission" date="2014-07" db="EMBL/GenBank/DDBJ databases">
        <title>Genome of Flavobacterium reichenbachii LMG 25512.</title>
        <authorList>
            <person name="Stropko S.J."/>
            <person name="Pipes S.E."/>
            <person name="Newman J.D."/>
        </authorList>
    </citation>
    <scope>NUCLEOTIDE SEQUENCE [LARGE SCALE GENOMIC DNA]</scope>
    <source>
        <strain evidence="2 3">LMG 25512</strain>
    </source>
</reference>
<keyword evidence="1" id="KW-0812">Transmembrane</keyword>
<sequence length="152" mass="17748">MNLFKQKKIIYSLLDKKDFTEVLNRNVESFKKDNSKILFEGKVDVNGNFVIYPSFDSNARNQIRPVIEGTVSEKDAKELVIELTFDLPGMMKNLIAFVVILNLILSCFLYFNTLFLKWYLVLFFMVIFCAGIYITYLDKVKKSFAILERLSK</sequence>
<dbReference type="EMBL" id="JPRL01000001">
    <property type="protein sequence ID" value="KFF06119.1"/>
    <property type="molecule type" value="Genomic_DNA"/>
</dbReference>
<dbReference type="STRING" id="362418.IW19_11525"/>
<feature type="transmembrane region" description="Helical" evidence="1">
    <location>
        <begin position="94"/>
        <end position="112"/>
    </location>
</feature>
<evidence type="ECO:0000313" key="3">
    <source>
        <dbReference type="Proteomes" id="UP000028715"/>
    </source>
</evidence>
<dbReference type="OrthoDB" id="1350842at2"/>
<dbReference type="Proteomes" id="UP000028715">
    <property type="component" value="Unassembled WGS sequence"/>
</dbReference>
<keyword evidence="3" id="KW-1185">Reference proteome</keyword>
<comment type="caution">
    <text evidence="2">The sequence shown here is derived from an EMBL/GenBank/DDBJ whole genome shotgun (WGS) entry which is preliminary data.</text>
</comment>
<evidence type="ECO:0000256" key="1">
    <source>
        <dbReference type="SAM" id="Phobius"/>
    </source>
</evidence>
<feature type="transmembrane region" description="Helical" evidence="1">
    <location>
        <begin position="118"/>
        <end position="137"/>
    </location>
</feature>
<protein>
    <submittedName>
        <fullName evidence="2">Uncharacterized protein</fullName>
    </submittedName>
</protein>
<accession>A0A085ZNV5</accession>
<dbReference type="RefSeq" id="WP_035684251.1">
    <property type="nucleotide sequence ID" value="NZ_JPRL01000001.1"/>
</dbReference>
<evidence type="ECO:0000313" key="2">
    <source>
        <dbReference type="EMBL" id="KFF06119.1"/>
    </source>
</evidence>